<sequence length="279" mass="31998">MLHIVDRVGYQALFDETNLFDTIDFAERNDFPVVEANMNSPYFLPEKLDRGGRLRLRRRLEGSGVRLILHAPEGMGIINVQTAVREGCIERMKELVDFAEQVGAARITFHVGSSVPIVSCGERVLLHTIYGDEYRHAFVTGLSRIMEYSRNRVAICIENTTGFRYDFVQESLPEFFKDGVCLTWDIGHANYLKNTHPETDIDFFLAHLDRVKVVHLHDNHGSRDEHNIVGDGTVDFAYFLSFVDSPGIDLIFEVRPREKTLICRENLRRILAREKKSAL</sequence>
<proteinExistence type="predicted"/>
<dbReference type="PANTHER" id="PTHR12110">
    <property type="entry name" value="HYDROXYPYRUVATE ISOMERASE"/>
    <property type="match status" value="1"/>
</dbReference>
<comment type="caution">
    <text evidence="2">The sequence shown here is derived from an EMBL/GenBank/DDBJ whole genome shotgun (WGS) entry which is preliminary data.</text>
</comment>
<name>A0A0S7WL37_UNCT6</name>
<dbReference type="SUPFAM" id="SSF51658">
    <property type="entry name" value="Xylose isomerase-like"/>
    <property type="match status" value="1"/>
</dbReference>
<evidence type="ECO:0000313" key="2">
    <source>
        <dbReference type="EMBL" id="KPJ50854.1"/>
    </source>
</evidence>
<dbReference type="EMBL" id="LIZT01000011">
    <property type="protein sequence ID" value="KPJ50854.1"/>
    <property type="molecule type" value="Genomic_DNA"/>
</dbReference>
<gene>
    <name evidence="2" type="ORF">AMJ40_01720</name>
</gene>
<accession>A0A0S7WL37</accession>
<dbReference type="AlphaFoldDB" id="A0A0S7WL37"/>
<dbReference type="InterPro" id="IPR036237">
    <property type="entry name" value="Xyl_isomerase-like_sf"/>
</dbReference>
<evidence type="ECO:0000259" key="1">
    <source>
        <dbReference type="Pfam" id="PF01261"/>
    </source>
</evidence>
<evidence type="ECO:0000313" key="3">
    <source>
        <dbReference type="Proteomes" id="UP000051124"/>
    </source>
</evidence>
<organism evidence="2 3">
    <name type="scientific">candidate division TA06 bacterium DG_26</name>
    <dbReference type="NCBI Taxonomy" id="1703771"/>
    <lineage>
        <taxon>Bacteria</taxon>
        <taxon>Bacteria division TA06</taxon>
    </lineage>
</organism>
<dbReference type="InterPro" id="IPR013022">
    <property type="entry name" value="Xyl_isomerase-like_TIM-brl"/>
</dbReference>
<dbReference type="InterPro" id="IPR050312">
    <property type="entry name" value="IolE/XylAMocC-like"/>
</dbReference>
<dbReference type="Pfam" id="PF01261">
    <property type="entry name" value="AP_endonuc_2"/>
    <property type="match status" value="1"/>
</dbReference>
<feature type="domain" description="Xylose isomerase-like TIM barrel" evidence="1">
    <location>
        <begin position="24"/>
        <end position="258"/>
    </location>
</feature>
<dbReference type="Gene3D" id="3.20.20.150">
    <property type="entry name" value="Divalent-metal-dependent TIM barrel enzymes"/>
    <property type="match status" value="1"/>
</dbReference>
<protein>
    <recommendedName>
        <fullName evidence="1">Xylose isomerase-like TIM barrel domain-containing protein</fullName>
    </recommendedName>
</protein>
<dbReference type="PANTHER" id="PTHR12110:SF21">
    <property type="entry name" value="XYLOSE ISOMERASE-LIKE TIM BARREL DOMAIN-CONTAINING PROTEIN"/>
    <property type="match status" value="1"/>
</dbReference>
<reference evidence="2 3" key="1">
    <citation type="journal article" date="2015" name="Microbiome">
        <title>Genomic resolution of linkages in carbon, nitrogen, and sulfur cycling among widespread estuary sediment bacteria.</title>
        <authorList>
            <person name="Baker B.J."/>
            <person name="Lazar C.S."/>
            <person name="Teske A.P."/>
            <person name="Dick G.J."/>
        </authorList>
    </citation>
    <scope>NUCLEOTIDE SEQUENCE [LARGE SCALE GENOMIC DNA]</scope>
    <source>
        <strain evidence="2">DG_26</strain>
    </source>
</reference>
<dbReference type="Proteomes" id="UP000051124">
    <property type="component" value="Unassembled WGS sequence"/>
</dbReference>